<dbReference type="Proteomes" id="UP000053095">
    <property type="component" value="Unassembled WGS sequence"/>
</dbReference>
<evidence type="ECO:0000256" key="3">
    <source>
        <dbReference type="SAM" id="Phobius"/>
    </source>
</evidence>
<keyword evidence="2" id="KW-0482">Metalloprotease</keyword>
<organism evidence="4 5">
    <name type="scientific">Talaromyces pinophilus</name>
    <name type="common">Penicillium pinophilum</name>
    <dbReference type="NCBI Taxonomy" id="128442"/>
    <lineage>
        <taxon>Eukaryota</taxon>
        <taxon>Fungi</taxon>
        <taxon>Dikarya</taxon>
        <taxon>Ascomycota</taxon>
        <taxon>Pezizomycotina</taxon>
        <taxon>Eurotiomycetes</taxon>
        <taxon>Eurotiomycetidae</taxon>
        <taxon>Eurotiales</taxon>
        <taxon>Trichocomaceae</taxon>
        <taxon>Talaromyces</taxon>
        <taxon>Talaromyces sect. Talaromyces</taxon>
    </lineage>
</organism>
<evidence type="ECO:0000256" key="2">
    <source>
        <dbReference type="RuleBase" id="RU341113"/>
    </source>
</evidence>
<comment type="catalytic activity">
    <reaction evidence="2">
        <text>an L-aminoacyl-L-amino acid + H2O = 2 an L-alpha-amino acid</text>
        <dbReference type="Rhea" id="RHEA:48940"/>
        <dbReference type="ChEBI" id="CHEBI:15377"/>
        <dbReference type="ChEBI" id="CHEBI:59869"/>
        <dbReference type="ChEBI" id="CHEBI:77460"/>
        <dbReference type="EC" id="3.4.13.19"/>
    </reaction>
</comment>
<keyword evidence="3" id="KW-0812">Transmembrane</keyword>
<dbReference type="InterPro" id="IPR008257">
    <property type="entry name" value="Pept_M19"/>
</dbReference>
<dbReference type="EC" id="3.4.13.19" evidence="2"/>
<comment type="caution">
    <text evidence="4">The sequence shown here is derived from an EMBL/GenBank/DDBJ whole genome shotgun (WGS) entry which is preliminary data.</text>
</comment>
<dbReference type="SUPFAM" id="SSF51556">
    <property type="entry name" value="Metallo-dependent hydrolases"/>
    <property type="match status" value="1"/>
</dbReference>
<reference evidence="5" key="1">
    <citation type="journal article" date="2015" name="Genome Announc.">
        <title>Draft genome sequence of Talaromyces cellulolyticus strain Y-94, a source of lignocellulosic biomass-degrading enzymes.</title>
        <authorList>
            <person name="Fujii T."/>
            <person name="Koike H."/>
            <person name="Sawayama S."/>
            <person name="Yano S."/>
            <person name="Inoue H."/>
        </authorList>
    </citation>
    <scope>NUCLEOTIDE SEQUENCE [LARGE SCALE GENOMIC DNA]</scope>
    <source>
        <strain evidence="5">Y-94</strain>
    </source>
</reference>
<evidence type="ECO:0000256" key="1">
    <source>
        <dbReference type="ARBA" id="ARBA00022997"/>
    </source>
</evidence>
<feature type="transmembrane region" description="Helical" evidence="3">
    <location>
        <begin position="40"/>
        <end position="60"/>
    </location>
</feature>
<keyword evidence="2" id="KW-0862">Zinc</keyword>
<dbReference type="CDD" id="cd01301">
    <property type="entry name" value="rDP_like"/>
    <property type="match status" value="1"/>
</dbReference>
<gene>
    <name evidence="4" type="ORF">TCE0_042f15298</name>
</gene>
<accession>A0A6V8HJK5</accession>
<proteinExistence type="inferred from homology"/>
<evidence type="ECO:0000313" key="4">
    <source>
        <dbReference type="EMBL" id="GAM41852.1"/>
    </source>
</evidence>
<dbReference type="PANTHER" id="PTHR10443">
    <property type="entry name" value="MICROSOMAL DIPEPTIDASE"/>
    <property type="match status" value="1"/>
</dbReference>
<dbReference type="GO" id="GO:0070573">
    <property type="term" value="F:metallodipeptidase activity"/>
    <property type="evidence" value="ECO:0007669"/>
    <property type="project" value="InterPro"/>
</dbReference>
<dbReference type="PANTHER" id="PTHR10443:SF12">
    <property type="entry name" value="DIPEPTIDASE"/>
    <property type="match status" value="1"/>
</dbReference>
<comment type="cofactor">
    <cofactor evidence="2">
        <name>Zn(2+)</name>
        <dbReference type="ChEBI" id="CHEBI:29105"/>
    </cofactor>
</comment>
<comment type="similarity">
    <text evidence="2">Belongs to the metallo-dependent hydrolases superfamily. Peptidase M19 family.</text>
</comment>
<sequence>MTTLNTRGNDIASNIISSTTESGQAVVLSGARGSPTSRRAWLFGLGTLGVILAGVLLNPFTSPQENIPDIDPTDYAARTKHVLSTTPLIDGHNDLPYLIRTELKHQIYNDRFTFNTGLLSNTDRKKLRDGMVGGQFWSAYIHCPKDSETKKDVPLDEATWTLRDTLEQIDITKRFVDEFPDLFQFCSNSTCAREAFANGKIGSFIGIEGAHQIGNSLASLRQLYDLGARYITTTHNCDNVFGTAASTVSAGGEDKGLTPFGEEYVAEMNRLGMMLDLSHVSHETMRDTLRLSEAPVIFSHTGAYALSKVLRFAPDDVLKTTAEKGGIIMITFINRFLRPDDPDAATIHDVVDHIWHVAQIAGWDHVGVGSDFDGTPVTPKGLEDVSKYPRLVELLMERGATDDQIRKFAGDNILRVWSEVEKVAERIQAEGRKPNEAIWEGRTWVRSEMSPPIMFRDSIADEEDEDFSEDTFVREESKGWCQFVHEGWVPMTDLNEEMQQRRVFIESWVSADQTFRDPMIAVLDALTRRNIWKSPSQYPPDYWAREVDYFALGYLEMKDEGREADYDLNNLTNYDDLLIIILHQNERINSRS</sequence>
<evidence type="ECO:0000313" key="5">
    <source>
        <dbReference type="Proteomes" id="UP000053095"/>
    </source>
</evidence>
<dbReference type="Pfam" id="PF01244">
    <property type="entry name" value="Peptidase_M19"/>
    <property type="match status" value="1"/>
</dbReference>
<dbReference type="GO" id="GO:0046872">
    <property type="term" value="F:metal ion binding"/>
    <property type="evidence" value="ECO:0007669"/>
    <property type="project" value="UniProtKB-UniRule"/>
</dbReference>
<dbReference type="InterPro" id="IPR032466">
    <property type="entry name" value="Metal_Hydrolase"/>
</dbReference>
<name>A0A6V8HJK5_TALPI</name>
<keyword evidence="3" id="KW-1133">Transmembrane helix</keyword>
<protein>
    <recommendedName>
        <fullName evidence="2">Dipeptidase</fullName>
        <ecNumber evidence="2">3.4.13.19</ecNumber>
    </recommendedName>
</protein>
<keyword evidence="1 2" id="KW-0224">Dipeptidase</keyword>
<keyword evidence="2" id="KW-0479">Metal-binding</keyword>
<keyword evidence="2" id="KW-0645">Protease</keyword>
<keyword evidence="5" id="KW-1185">Reference proteome</keyword>
<keyword evidence="3" id="KW-0472">Membrane</keyword>
<dbReference type="Gene3D" id="3.20.20.140">
    <property type="entry name" value="Metal-dependent hydrolases"/>
    <property type="match status" value="1"/>
</dbReference>
<dbReference type="PROSITE" id="PS51365">
    <property type="entry name" value="RENAL_DIPEPTIDASE_2"/>
    <property type="match status" value="1"/>
</dbReference>
<dbReference type="GO" id="GO:0006508">
    <property type="term" value="P:proteolysis"/>
    <property type="evidence" value="ECO:0007669"/>
    <property type="project" value="UniProtKB-KW"/>
</dbReference>
<dbReference type="AlphaFoldDB" id="A0A6V8HJK5"/>
<dbReference type="EMBL" id="DF933838">
    <property type="protein sequence ID" value="GAM41852.1"/>
    <property type="molecule type" value="Genomic_DNA"/>
</dbReference>
<keyword evidence="2" id="KW-0378">Hydrolase</keyword>